<proteinExistence type="inferred from homology"/>
<dbReference type="InterPro" id="IPR013556">
    <property type="entry name" value="Flag_M-ring_C"/>
</dbReference>
<evidence type="ECO:0000256" key="11">
    <source>
        <dbReference type="SAM" id="Phobius"/>
    </source>
</evidence>
<dbReference type="RefSeq" id="WP_015797611.1">
    <property type="nucleotide sequence ID" value="NC_013124.1"/>
</dbReference>
<dbReference type="InterPro" id="IPR043427">
    <property type="entry name" value="YscJ/FliF"/>
</dbReference>
<sequence>MASQDLLAKARDSLRRFASGFTTGQKAVVMVGIALVVAIAVALASLTSSPSYGVLFSGLSAQDAGSITAKLQSAGVPYELTNGGTTVLVPQNLVDQERVSLAEAGLPSQTAGLTSLNGLSITSSQITQQADYQAALQSQLAQTIEAINGVQSAQVNLALPPTDAFAIGQSSQPSASVIVTLDAGVSLTSQQVEAIVHLVASAIPGMNANDVTVADQNGDVLAAPGLGVNAQGAGQSAQGFDSQLEASIQSMLDTIVGPGNANVRVAATLSTNQVTTKTQSIQTQKGKPLTTPTQTQTQTQTFTGNGTVPGGTLGTTGIATTGNQVSTYKQTSSTTQYAIGQVTQTVQQAPGAIQRLSVAVAVNSHVKGLSLAKLRQVVAAAAGIVPARGDTLSVVAVPFPALATTPSGAGSSLFGSILGIAKVVLLVLGALGAILLMSRAAARTEVEPLFPAELEPALAGTGGQLAGPTEELPAVALPQSQPVVGEDVLDYIDRQPEDVAKLLRVWMTARGRK</sequence>
<dbReference type="KEGG" id="afo:Afer_0137"/>
<evidence type="ECO:0000256" key="8">
    <source>
        <dbReference type="ARBA" id="ARBA00023143"/>
    </source>
</evidence>
<gene>
    <name evidence="14" type="ordered locus">Afer_0137</name>
</gene>
<name>C7M208_ACIFD</name>
<reference evidence="14 15" key="1">
    <citation type="journal article" date="2009" name="Stand. Genomic Sci.">
        <title>Complete genome sequence of Acidimicrobium ferrooxidans type strain (ICP).</title>
        <authorList>
            <person name="Clum A."/>
            <person name="Nolan M."/>
            <person name="Lang E."/>
            <person name="Glavina Del Rio T."/>
            <person name="Tice H."/>
            <person name="Copeland A."/>
            <person name="Cheng J.F."/>
            <person name="Lucas S."/>
            <person name="Chen F."/>
            <person name="Bruce D."/>
            <person name="Goodwin L."/>
            <person name="Pitluck S."/>
            <person name="Ivanova N."/>
            <person name="Mavrommatis K."/>
            <person name="Mikhailova N."/>
            <person name="Pati A."/>
            <person name="Chen A."/>
            <person name="Palaniappan K."/>
            <person name="Goker M."/>
            <person name="Spring S."/>
            <person name="Land M."/>
            <person name="Hauser L."/>
            <person name="Chang Y.J."/>
            <person name="Jeffries C.C."/>
            <person name="Chain P."/>
            <person name="Bristow J."/>
            <person name="Eisen J.A."/>
            <person name="Markowitz V."/>
            <person name="Hugenholtz P."/>
            <person name="Kyrpides N.C."/>
            <person name="Klenk H.P."/>
            <person name="Lapidus A."/>
        </authorList>
    </citation>
    <scope>NUCLEOTIDE SEQUENCE [LARGE SCALE GENOMIC DNA]</scope>
    <source>
        <strain evidence="15">DSM 10331 / JCM 15462 / NBRC 103882 / ICP</strain>
    </source>
</reference>
<dbReference type="Proteomes" id="UP000000771">
    <property type="component" value="Chromosome"/>
</dbReference>
<evidence type="ECO:0000256" key="3">
    <source>
        <dbReference type="ARBA" id="ARBA00007971"/>
    </source>
</evidence>
<evidence type="ECO:0000259" key="13">
    <source>
        <dbReference type="Pfam" id="PF08345"/>
    </source>
</evidence>
<dbReference type="PRINTS" id="PR01009">
    <property type="entry name" value="FLGMRINGFLIF"/>
</dbReference>
<evidence type="ECO:0000256" key="7">
    <source>
        <dbReference type="ARBA" id="ARBA00023136"/>
    </source>
</evidence>
<keyword evidence="14" id="KW-0282">Flagellum</keyword>
<dbReference type="GO" id="GO:0009431">
    <property type="term" value="C:bacterial-type flagellum basal body, MS ring"/>
    <property type="evidence" value="ECO:0007669"/>
    <property type="project" value="InterPro"/>
</dbReference>
<dbReference type="HOGENOM" id="CLU_028108_1_1_11"/>
<dbReference type="AlphaFoldDB" id="C7M208"/>
<evidence type="ECO:0000256" key="10">
    <source>
        <dbReference type="SAM" id="MobiDB-lite"/>
    </source>
</evidence>
<dbReference type="PIRSF" id="PIRSF004862">
    <property type="entry name" value="FliF"/>
    <property type="match status" value="1"/>
</dbReference>
<comment type="subcellular location">
    <subcellularLocation>
        <location evidence="1 9">Bacterial flagellum basal body</location>
    </subcellularLocation>
    <subcellularLocation>
        <location evidence="2">Cell membrane</location>
        <topology evidence="2">Multi-pass membrane protein</topology>
    </subcellularLocation>
</comment>
<dbReference type="InterPro" id="IPR006182">
    <property type="entry name" value="FliF_N_dom"/>
</dbReference>
<dbReference type="Gene3D" id="3.30.300.30">
    <property type="match status" value="1"/>
</dbReference>
<feature type="transmembrane region" description="Helical" evidence="11">
    <location>
        <begin position="27"/>
        <end position="46"/>
    </location>
</feature>
<keyword evidence="14" id="KW-0966">Cell projection</keyword>
<evidence type="ECO:0000256" key="5">
    <source>
        <dbReference type="ARBA" id="ARBA00022692"/>
    </source>
</evidence>
<keyword evidence="4" id="KW-1003">Cell membrane</keyword>
<evidence type="ECO:0000313" key="15">
    <source>
        <dbReference type="Proteomes" id="UP000000771"/>
    </source>
</evidence>
<feature type="transmembrane region" description="Helical" evidence="11">
    <location>
        <begin position="413"/>
        <end position="436"/>
    </location>
</feature>
<evidence type="ECO:0000256" key="4">
    <source>
        <dbReference type="ARBA" id="ARBA00022475"/>
    </source>
</evidence>
<dbReference type="eggNOG" id="COG1766">
    <property type="taxonomic scope" value="Bacteria"/>
</dbReference>
<evidence type="ECO:0000256" key="6">
    <source>
        <dbReference type="ARBA" id="ARBA00022989"/>
    </source>
</evidence>
<evidence type="ECO:0000256" key="2">
    <source>
        <dbReference type="ARBA" id="ARBA00004651"/>
    </source>
</evidence>
<feature type="domain" description="Flagellar M-ring C-terminal" evidence="13">
    <location>
        <begin position="252"/>
        <end position="399"/>
    </location>
</feature>
<evidence type="ECO:0000259" key="12">
    <source>
        <dbReference type="Pfam" id="PF01514"/>
    </source>
</evidence>
<organism evidence="14 15">
    <name type="scientific">Acidimicrobium ferrooxidans (strain DSM 10331 / JCM 15462 / NBRC 103882 / ICP)</name>
    <dbReference type="NCBI Taxonomy" id="525909"/>
    <lineage>
        <taxon>Bacteria</taxon>
        <taxon>Bacillati</taxon>
        <taxon>Actinomycetota</taxon>
        <taxon>Acidimicrobiia</taxon>
        <taxon>Acidimicrobiales</taxon>
        <taxon>Acidimicrobiaceae</taxon>
        <taxon>Acidimicrobium</taxon>
    </lineage>
</organism>
<keyword evidence="14" id="KW-0969">Cilium</keyword>
<dbReference type="GO" id="GO:0005886">
    <property type="term" value="C:plasma membrane"/>
    <property type="evidence" value="ECO:0007669"/>
    <property type="project" value="UniProtKB-SubCell"/>
</dbReference>
<dbReference type="NCBIfam" id="TIGR00206">
    <property type="entry name" value="fliF"/>
    <property type="match status" value="1"/>
</dbReference>
<dbReference type="STRING" id="525909.Afer_0137"/>
<evidence type="ECO:0000256" key="9">
    <source>
        <dbReference type="PIRNR" id="PIRNR004862"/>
    </source>
</evidence>
<keyword evidence="6 11" id="KW-1133">Transmembrane helix</keyword>
<evidence type="ECO:0000313" key="14">
    <source>
        <dbReference type="EMBL" id="ACU53106.1"/>
    </source>
</evidence>
<dbReference type="Pfam" id="PF08345">
    <property type="entry name" value="YscJ_FliF_C"/>
    <property type="match status" value="1"/>
</dbReference>
<evidence type="ECO:0000256" key="1">
    <source>
        <dbReference type="ARBA" id="ARBA00004117"/>
    </source>
</evidence>
<dbReference type="InterPro" id="IPR000067">
    <property type="entry name" value="FlgMring_FliF"/>
</dbReference>
<keyword evidence="7 11" id="KW-0472">Membrane</keyword>
<protein>
    <recommendedName>
        <fullName evidence="9">Flagellar M-ring protein</fullName>
    </recommendedName>
</protein>
<dbReference type="GO" id="GO:0003774">
    <property type="term" value="F:cytoskeletal motor activity"/>
    <property type="evidence" value="ECO:0007669"/>
    <property type="project" value="InterPro"/>
</dbReference>
<dbReference type="PANTHER" id="PTHR30046:SF0">
    <property type="entry name" value="FLAGELLAR M-RING PROTEIN"/>
    <property type="match status" value="1"/>
</dbReference>
<keyword evidence="5 11" id="KW-0812">Transmembrane</keyword>
<accession>C7M208</accession>
<feature type="compositionally biased region" description="Low complexity" evidence="10">
    <location>
        <begin position="282"/>
        <end position="298"/>
    </location>
</feature>
<dbReference type="InterPro" id="IPR045851">
    <property type="entry name" value="AMP-bd_C_sf"/>
</dbReference>
<comment type="function">
    <text evidence="9">The M ring may be actively involved in energy transduction.</text>
</comment>
<keyword evidence="8 9" id="KW-0975">Bacterial flagellum</keyword>
<comment type="similarity">
    <text evidence="3 9">Belongs to the FliF family.</text>
</comment>
<dbReference type="EMBL" id="CP001631">
    <property type="protein sequence ID" value="ACU53106.1"/>
    <property type="molecule type" value="Genomic_DNA"/>
</dbReference>
<dbReference type="GO" id="GO:0071973">
    <property type="term" value="P:bacterial-type flagellum-dependent cell motility"/>
    <property type="evidence" value="ECO:0007669"/>
    <property type="project" value="InterPro"/>
</dbReference>
<feature type="domain" description="Flagellar M-ring N-terminal" evidence="12">
    <location>
        <begin position="48"/>
        <end position="222"/>
    </location>
</feature>
<dbReference type="Pfam" id="PF01514">
    <property type="entry name" value="YscJ_FliF"/>
    <property type="match status" value="1"/>
</dbReference>
<keyword evidence="15" id="KW-1185">Reference proteome</keyword>
<dbReference type="PANTHER" id="PTHR30046">
    <property type="entry name" value="FLAGELLAR M-RING PROTEIN"/>
    <property type="match status" value="1"/>
</dbReference>
<dbReference type="OrthoDB" id="9807026at2"/>
<feature type="region of interest" description="Disordered" evidence="10">
    <location>
        <begin position="279"/>
        <end position="298"/>
    </location>
</feature>